<reference evidence="4" key="1">
    <citation type="journal article" date="2022" name="bioRxiv">
        <title>Sequencing and chromosome-scale assembly of the giantPleurodeles waltlgenome.</title>
        <authorList>
            <person name="Brown T."/>
            <person name="Elewa A."/>
            <person name="Iarovenko S."/>
            <person name="Subramanian E."/>
            <person name="Araus A.J."/>
            <person name="Petzold A."/>
            <person name="Susuki M."/>
            <person name="Suzuki K.-i.T."/>
            <person name="Hayashi T."/>
            <person name="Toyoda A."/>
            <person name="Oliveira C."/>
            <person name="Osipova E."/>
            <person name="Leigh N.D."/>
            <person name="Simon A."/>
            <person name="Yun M.H."/>
        </authorList>
    </citation>
    <scope>NUCLEOTIDE SEQUENCE</scope>
    <source>
        <strain evidence="4">20211129_DDA</strain>
        <tissue evidence="4">Liver</tissue>
    </source>
</reference>
<feature type="transmembrane region" description="Helical" evidence="2">
    <location>
        <begin position="207"/>
        <end position="225"/>
    </location>
</feature>
<comment type="caution">
    <text evidence="4">The sequence shown here is derived from an EMBL/GenBank/DDBJ whole genome shotgun (WGS) entry which is preliminary data.</text>
</comment>
<dbReference type="PANTHER" id="PTHR19346:SF2">
    <property type="entry name" value="SOLUTE CARRIER FAMILY 35 MEMBER F4"/>
    <property type="match status" value="1"/>
</dbReference>
<dbReference type="GO" id="GO:0016020">
    <property type="term" value="C:membrane"/>
    <property type="evidence" value="ECO:0007669"/>
    <property type="project" value="InterPro"/>
</dbReference>
<evidence type="ECO:0000313" key="4">
    <source>
        <dbReference type="EMBL" id="KAJ1106154.1"/>
    </source>
</evidence>
<feature type="transmembrane region" description="Helical" evidence="2">
    <location>
        <begin position="358"/>
        <end position="390"/>
    </location>
</feature>
<sequence>MRRFSDFSPRRVSDISCQLCRRLGQEGPVKAALRSCRSFVDVTSPLDELSAVEVRILSITGYYGRQAPRLWGSPGQECGGSVREKRSSSGPVDVESSGETPSRWLRCFSRTVVKNLACGAVTATCMAMCWASMIHLARLSLRSLDAPFFTAWFATNWNCLFFPAFYVGHVYSAQPREPPLKYFRYCGAFLGLDNCTPHLALRRVGPFCLLWTLSSYLLFLALQRIGAGDAAVLFCCNKAFVFLLSWIVLKDRFMGVRIVAVILSITGIVMLAYADGFHSDSIMGVALAVAAASTSALYKVLFKLLIGAVKLGEASAFLTMLGVLNAVFLSWVPVLLHFTHVETWSLDRHVPWDQLCGVSALFFVFNALVNFGAVFTYSTMLSIGVFLSVAASTALDFHTSGAVVFTGTRLAASAAIGAGFLLLLLPEDWDEVTVQLFTSWREKKREEGIDESPDSGMQFRTKNSISGLSMSTAP</sequence>
<gene>
    <name evidence="4" type="ORF">NDU88_003557</name>
</gene>
<accession>A0AAV7MSJ9</accession>
<dbReference type="InterPro" id="IPR000620">
    <property type="entry name" value="EamA_dom"/>
</dbReference>
<dbReference type="Gene3D" id="1.10.3730.20">
    <property type="match status" value="1"/>
</dbReference>
<dbReference type="InterPro" id="IPR037185">
    <property type="entry name" value="EmrE-like"/>
</dbReference>
<dbReference type="Proteomes" id="UP001066276">
    <property type="component" value="Chromosome 9"/>
</dbReference>
<evidence type="ECO:0000313" key="5">
    <source>
        <dbReference type="Proteomes" id="UP001066276"/>
    </source>
</evidence>
<feature type="transmembrane region" description="Helical" evidence="2">
    <location>
        <begin position="149"/>
        <end position="171"/>
    </location>
</feature>
<evidence type="ECO:0000259" key="3">
    <source>
        <dbReference type="Pfam" id="PF00892"/>
    </source>
</evidence>
<dbReference type="EMBL" id="JANPWB010000013">
    <property type="protein sequence ID" value="KAJ1106154.1"/>
    <property type="molecule type" value="Genomic_DNA"/>
</dbReference>
<proteinExistence type="predicted"/>
<evidence type="ECO:0000256" key="1">
    <source>
        <dbReference type="SAM" id="MobiDB-lite"/>
    </source>
</evidence>
<feature type="transmembrane region" description="Helical" evidence="2">
    <location>
        <begin position="256"/>
        <end position="276"/>
    </location>
</feature>
<keyword evidence="5" id="KW-1185">Reference proteome</keyword>
<dbReference type="Pfam" id="PF00892">
    <property type="entry name" value="EamA"/>
    <property type="match status" value="1"/>
</dbReference>
<feature type="transmembrane region" description="Helical" evidence="2">
    <location>
        <begin position="314"/>
        <end position="338"/>
    </location>
</feature>
<feature type="compositionally biased region" description="Polar residues" evidence="1">
    <location>
        <begin position="458"/>
        <end position="474"/>
    </location>
</feature>
<dbReference type="InterPro" id="IPR026505">
    <property type="entry name" value="Solute_c_fam_35_mem_F3/F4"/>
</dbReference>
<name>A0AAV7MSJ9_PLEWA</name>
<organism evidence="4 5">
    <name type="scientific">Pleurodeles waltl</name>
    <name type="common">Iberian ribbed newt</name>
    <dbReference type="NCBI Taxonomy" id="8319"/>
    <lineage>
        <taxon>Eukaryota</taxon>
        <taxon>Metazoa</taxon>
        <taxon>Chordata</taxon>
        <taxon>Craniata</taxon>
        <taxon>Vertebrata</taxon>
        <taxon>Euteleostomi</taxon>
        <taxon>Amphibia</taxon>
        <taxon>Batrachia</taxon>
        <taxon>Caudata</taxon>
        <taxon>Salamandroidea</taxon>
        <taxon>Salamandridae</taxon>
        <taxon>Pleurodelinae</taxon>
        <taxon>Pleurodeles</taxon>
    </lineage>
</organism>
<feature type="transmembrane region" description="Helical" evidence="2">
    <location>
        <begin position="231"/>
        <end position="249"/>
    </location>
</feature>
<keyword evidence="2" id="KW-1133">Transmembrane helix</keyword>
<feature type="region of interest" description="Disordered" evidence="1">
    <location>
        <begin position="445"/>
        <end position="474"/>
    </location>
</feature>
<keyword evidence="2" id="KW-0472">Membrane</keyword>
<feature type="transmembrane region" description="Helical" evidence="2">
    <location>
        <begin position="402"/>
        <end position="425"/>
    </location>
</feature>
<feature type="transmembrane region" description="Helical" evidence="2">
    <location>
        <begin position="116"/>
        <end position="137"/>
    </location>
</feature>
<protein>
    <recommendedName>
        <fullName evidence="3">EamA domain-containing protein</fullName>
    </recommendedName>
</protein>
<keyword evidence="2" id="KW-0812">Transmembrane</keyword>
<evidence type="ECO:0000256" key="2">
    <source>
        <dbReference type="SAM" id="Phobius"/>
    </source>
</evidence>
<feature type="region of interest" description="Disordered" evidence="1">
    <location>
        <begin position="74"/>
        <end position="99"/>
    </location>
</feature>
<dbReference type="AlphaFoldDB" id="A0AAV7MSJ9"/>
<dbReference type="PANTHER" id="PTHR19346">
    <property type="entry name" value="SUGAR PHOSPHATE TRANSPORTER DOMAIN-CONTAINING PROTEIN"/>
    <property type="match status" value="1"/>
</dbReference>
<feature type="domain" description="EamA" evidence="3">
    <location>
        <begin position="119"/>
        <end position="272"/>
    </location>
</feature>
<dbReference type="SUPFAM" id="SSF103481">
    <property type="entry name" value="Multidrug resistance efflux transporter EmrE"/>
    <property type="match status" value="1"/>
</dbReference>
<feature type="transmembrane region" description="Helical" evidence="2">
    <location>
        <begin position="282"/>
        <end position="302"/>
    </location>
</feature>